<evidence type="ECO:0000256" key="1">
    <source>
        <dbReference type="ARBA" id="ARBA00022908"/>
    </source>
</evidence>
<accession>A0A5C1DH29</accession>
<dbReference type="PROSITE" id="PS51898">
    <property type="entry name" value="TYR_RECOMBINASE"/>
    <property type="match status" value="1"/>
</dbReference>
<reference evidence="4 5" key="1">
    <citation type="submission" date="2019-08" db="EMBL/GenBank/DDBJ databases">
        <title>Chromobacterium paludis, a novel bacterium isolated from a Maryland marsh pond.</title>
        <authorList>
            <person name="Blackburn M.B."/>
            <person name="Gundersen-Rindal D.E."/>
        </authorList>
    </citation>
    <scope>NUCLEOTIDE SEQUENCE [LARGE SCALE GENOMIC DNA]</scope>
    <source>
        <strain evidence="5">IIBBL 257-1</strain>
    </source>
</reference>
<dbReference type="GO" id="GO:0006310">
    <property type="term" value="P:DNA recombination"/>
    <property type="evidence" value="ECO:0007669"/>
    <property type="project" value="UniProtKB-KW"/>
</dbReference>
<keyword evidence="5" id="KW-1185">Reference proteome</keyword>
<dbReference type="AlphaFoldDB" id="A0A5C1DH29"/>
<name>A0A5C1DH29_9NEIS</name>
<dbReference type="GO" id="GO:0015074">
    <property type="term" value="P:DNA integration"/>
    <property type="evidence" value="ECO:0007669"/>
    <property type="project" value="UniProtKB-KW"/>
</dbReference>
<sequence>MALQKRKNSTNWHYFFQYKGQRYQGSTGTANRTKALQVERDIRAKLHGQHYLGEAETISLIDAMRQYVEARQDQASYKGRLSIINKVQGFKLDPKTLAKHRCYGLPVSLQLHDLQTKDIERLVQRRRAEGDKPATIKHELGLIRATVLEMKRLGYRVNPDIVFPTIKTQYRLRYLDESEEAALLRELDPASKFNGLTPQESRTSEMQRNLQDNYDLVVFLLDTGCRYSEAANLPWSAVHLESNTIHLFRSKVRNEDVLYLTDRLKQVLQRRWEQRRQGQRYLFENKLGLERGYAPQAIRKAIDRAGLNDPNVIKEKGGKVTIHTLRHSYASKLVKLGLSLYEVSVLLGHQDTSMTRRYAHLAPNEASRKAVDIINQMQAVGADAAR</sequence>
<dbReference type="GO" id="GO:0003677">
    <property type="term" value="F:DNA binding"/>
    <property type="evidence" value="ECO:0007669"/>
    <property type="project" value="InterPro"/>
</dbReference>
<keyword evidence="2" id="KW-0233">DNA recombination</keyword>
<dbReference type="InterPro" id="IPR013762">
    <property type="entry name" value="Integrase-like_cat_sf"/>
</dbReference>
<feature type="domain" description="Tyr recombinase" evidence="3">
    <location>
        <begin position="170"/>
        <end position="372"/>
    </location>
</feature>
<dbReference type="Pfam" id="PF00589">
    <property type="entry name" value="Phage_integrase"/>
    <property type="match status" value="1"/>
</dbReference>
<dbReference type="InterPro" id="IPR050090">
    <property type="entry name" value="Tyrosine_recombinase_XerCD"/>
</dbReference>
<evidence type="ECO:0000256" key="2">
    <source>
        <dbReference type="ARBA" id="ARBA00023172"/>
    </source>
</evidence>
<proteinExistence type="predicted"/>
<dbReference type="CDD" id="cd00796">
    <property type="entry name" value="INT_Rci_Hp1_C"/>
    <property type="match status" value="1"/>
</dbReference>
<dbReference type="PANTHER" id="PTHR30349">
    <property type="entry name" value="PHAGE INTEGRASE-RELATED"/>
    <property type="match status" value="1"/>
</dbReference>
<organism evidence="4 5">
    <name type="scientific">Chromobacterium paludis</name>
    <dbReference type="NCBI Taxonomy" id="2605945"/>
    <lineage>
        <taxon>Bacteria</taxon>
        <taxon>Pseudomonadati</taxon>
        <taxon>Pseudomonadota</taxon>
        <taxon>Betaproteobacteria</taxon>
        <taxon>Neisseriales</taxon>
        <taxon>Chromobacteriaceae</taxon>
        <taxon>Chromobacterium</taxon>
    </lineage>
</organism>
<gene>
    <name evidence="4" type="ORF">FYK34_10980</name>
</gene>
<dbReference type="RefSeq" id="WP_149296397.1">
    <property type="nucleotide sequence ID" value="NZ_CP043473.1"/>
</dbReference>
<evidence type="ECO:0000313" key="4">
    <source>
        <dbReference type="EMBL" id="QEL56042.1"/>
    </source>
</evidence>
<evidence type="ECO:0000259" key="3">
    <source>
        <dbReference type="PROSITE" id="PS51898"/>
    </source>
</evidence>
<dbReference type="Proteomes" id="UP000322079">
    <property type="component" value="Chromosome"/>
</dbReference>
<dbReference type="Gene3D" id="1.10.443.10">
    <property type="entry name" value="Intergrase catalytic core"/>
    <property type="match status" value="1"/>
</dbReference>
<keyword evidence="1" id="KW-0229">DNA integration</keyword>
<dbReference type="KEGG" id="chrm:FYK34_10980"/>
<evidence type="ECO:0000313" key="5">
    <source>
        <dbReference type="Proteomes" id="UP000322079"/>
    </source>
</evidence>
<dbReference type="PANTHER" id="PTHR30349:SF64">
    <property type="entry name" value="PROPHAGE INTEGRASE INTD-RELATED"/>
    <property type="match status" value="1"/>
</dbReference>
<protein>
    <submittedName>
        <fullName evidence="4">Site-specific integrase</fullName>
    </submittedName>
</protein>
<dbReference type="InterPro" id="IPR011010">
    <property type="entry name" value="DNA_brk_join_enz"/>
</dbReference>
<dbReference type="EMBL" id="CP043473">
    <property type="protein sequence ID" value="QEL56042.1"/>
    <property type="molecule type" value="Genomic_DNA"/>
</dbReference>
<dbReference type="InterPro" id="IPR002104">
    <property type="entry name" value="Integrase_catalytic"/>
</dbReference>
<dbReference type="SUPFAM" id="SSF56349">
    <property type="entry name" value="DNA breaking-rejoining enzymes"/>
    <property type="match status" value="1"/>
</dbReference>